<gene>
    <name evidence="2" type="ORF">SAMN05660330_01243</name>
</gene>
<evidence type="ECO:0000313" key="2">
    <source>
        <dbReference type="EMBL" id="SDO87584.1"/>
    </source>
</evidence>
<keyword evidence="3" id="KW-1185">Reference proteome</keyword>
<name>A0A1H0N4D7_9BACT</name>
<organism evidence="2 3">
    <name type="scientific">Desulforhopalus singaporensis</name>
    <dbReference type="NCBI Taxonomy" id="91360"/>
    <lineage>
        <taxon>Bacteria</taxon>
        <taxon>Pseudomonadati</taxon>
        <taxon>Thermodesulfobacteriota</taxon>
        <taxon>Desulfobulbia</taxon>
        <taxon>Desulfobulbales</taxon>
        <taxon>Desulfocapsaceae</taxon>
        <taxon>Desulforhopalus</taxon>
    </lineage>
</organism>
<dbReference type="RefSeq" id="WP_092220861.1">
    <property type="nucleotide sequence ID" value="NZ_FNJI01000007.1"/>
</dbReference>
<dbReference type="CDD" id="cd02440">
    <property type="entry name" value="AdoMet_MTases"/>
    <property type="match status" value="1"/>
</dbReference>
<dbReference type="Gene3D" id="3.40.50.150">
    <property type="entry name" value="Vaccinia Virus protein VP39"/>
    <property type="match status" value="1"/>
</dbReference>
<dbReference type="GO" id="GO:0008168">
    <property type="term" value="F:methyltransferase activity"/>
    <property type="evidence" value="ECO:0007669"/>
    <property type="project" value="UniProtKB-KW"/>
</dbReference>
<accession>A0A1H0N4D7</accession>
<reference evidence="2 3" key="1">
    <citation type="submission" date="2016-10" db="EMBL/GenBank/DDBJ databases">
        <authorList>
            <person name="de Groot N.N."/>
        </authorList>
    </citation>
    <scope>NUCLEOTIDE SEQUENCE [LARGE SCALE GENOMIC DNA]</scope>
    <source>
        <strain evidence="2 3">DSM 12130</strain>
    </source>
</reference>
<dbReference type="PANTHER" id="PTHR43591">
    <property type="entry name" value="METHYLTRANSFERASE"/>
    <property type="match status" value="1"/>
</dbReference>
<evidence type="ECO:0000313" key="3">
    <source>
        <dbReference type="Proteomes" id="UP000199073"/>
    </source>
</evidence>
<dbReference type="Proteomes" id="UP000199073">
    <property type="component" value="Unassembled WGS sequence"/>
</dbReference>
<dbReference type="OrthoDB" id="9765084at2"/>
<protein>
    <submittedName>
        <fullName evidence="2">Methyltransferase domain-containing protein</fullName>
    </submittedName>
</protein>
<keyword evidence="2" id="KW-0808">Transferase</keyword>
<dbReference type="EMBL" id="FNJI01000007">
    <property type="protein sequence ID" value="SDO87584.1"/>
    <property type="molecule type" value="Genomic_DNA"/>
</dbReference>
<dbReference type="AlphaFoldDB" id="A0A1H0N4D7"/>
<sequence length="275" mass="31698">MHTETRPSLTRWFKTMGYRQISPWYRTSKDTVDDFNTIGKNLKILKVIPNPLPFYDLIMGFYERPSNRCALRGPILSTAQKIIEVGVGTGYLLGRLIAATTPQQEITAVDLSQQMLDTAQAYLARKKLLSRRVLFRNGDCQDLPWPDNTFDLFVSSYLLDLLPENEIDRAIYQLERVLKPEGCAILITMTTELDGATRLAKPLMRLMNECYCLGYDRGRWNPLWKFLFAGYAPHCRPISLGKYLAKSSRLVLTYTKLSRVSFFPVRIYYVRKKSG</sequence>
<dbReference type="Pfam" id="PF13649">
    <property type="entry name" value="Methyltransf_25"/>
    <property type="match status" value="1"/>
</dbReference>
<evidence type="ECO:0000259" key="1">
    <source>
        <dbReference type="Pfam" id="PF13649"/>
    </source>
</evidence>
<dbReference type="GO" id="GO:0032259">
    <property type="term" value="P:methylation"/>
    <property type="evidence" value="ECO:0007669"/>
    <property type="project" value="UniProtKB-KW"/>
</dbReference>
<feature type="domain" description="Methyltransferase" evidence="1">
    <location>
        <begin position="82"/>
        <end position="182"/>
    </location>
</feature>
<dbReference type="InterPro" id="IPR029063">
    <property type="entry name" value="SAM-dependent_MTases_sf"/>
</dbReference>
<dbReference type="InterPro" id="IPR041698">
    <property type="entry name" value="Methyltransf_25"/>
</dbReference>
<dbReference type="SUPFAM" id="SSF53335">
    <property type="entry name" value="S-adenosyl-L-methionine-dependent methyltransferases"/>
    <property type="match status" value="1"/>
</dbReference>
<dbReference type="STRING" id="91360.SAMN05660330_01243"/>
<keyword evidence="2" id="KW-0489">Methyltransferase</keyword>
<proteinExistence type="predicted"/>